<evidence type="ECO:0000259" key="2">
    <source>
        <dbReference type="Pfam" id="PF24491"/>
    </source>
</evidence>
<evidence type="ECO:0000259" key="1">
    <source>
        <dbReference type="Pfam" id="PF00144"/>
    </source>
</evidence>
<feature type="domain" description="DUF7586" evidence="2">
    <location>
        <begin position="356"/>
        <end position="434"/>
    </location>
</feature>
<dbReference type="Proteomes" id="UP001501326">
    <property type="component" value="Unassembled WGS sequence"/>
</dbReference>
<accession>A0ABN3ULG1</accession>
<keyword evidence="4" id="KW-1185">Reference proteome</keyword>
<dbReference type="SUPFAM" id="SSF56601">
    <property type="entry name" value="beta-lactamase/transpeptidase-like"/>
    <property type="match status" value="1"/>
</dbReference>
<dbReference type="Pfam" id="PF00144">
    <property type="entry name" value="Beta-lactamase"/>
    <property type="match status" value="1"/>
</dbReference>
<sequence length="453" mass="48374">MPLEPTTVAALDRRLAQEQSTCRLPSIAAGLVRGGELVWSGAVGTVTGRSDGEPATPGTQYRIGSITKTFVGVEVMRLRDEGALDLSDRIDAHLPETSDSDFGQVTVAQLLSHSSGLQAETSGPWWERTEGGDWSDLLASRPQRRFRPGARFHYSNVGYAVLGELVGRLRGVPWDEALRTGLLEPLGMARTSLRPQEPSAPGWAVHPLADLVHVEPEHHAGAMAPAGQLWSTVEDLTRWATFLGGDTAGLLSTQTLAEMCLPVVVNDTPGQAWSGAHGLGWQVWNVDGRRFGGHGGSMPGFLAGLRVDLETGDGCVVFANATSGIGPVTVDLLTLLAEREPHPPTPWTADAAQSTGLDLVGDWYWGTTAYTLRLAADGGLVLGEPGVHRGSRFAPTEAGWIGLDGYHEGEPLVAHRAADGTVGHLDLGSFRFSRTPYDPTAQIPGDVHPDRWH</sequence>
<proteinExistence type="predicted"/>
<dbReference type="GO" id="GO:0016787">
    <property type="term" value="F:hydrolase activity"/>
    <property type="evidence" value="ECO:0007669"/>
    <property type="project" value="UniProtKB-KW"/>
</dbReference>
<dbReference type="InterPro" id="IPR056008">
    <property type="entry name" value="DUF7586"/>
</dbReference>
<dbReference type="PANTHER" id="PTHR46825">
    <property type="entry name" value="D-ALANYL-D-ALANINE-CARBOXYPEPTIDASE/ENDOPEPTIDASE AMPH"/>
    <property type="match status" value="1"/>
</dbReference>
<dbReference type="Pfam" id="PF24491">
    <property type="entry name" value="DUF7586"/>
    <property type="match status" value="1"/>
</dbReference>
<dbReference type="PANTHER" id="PTHR46825:SF7">
    <property type="entry name" value="D-ALANYL-D-ALANINE CARBOXYPEPTIDASE"/>
    <property type="match status" value="1"/>
</dbReference>
<comment type="caution">
    <text evidence="3">The sequence shown here is derived from an EMBL/GenBank/DDBJ whole genome shotgun (WGS) entry which is preliminary data.</text>
</comment>
<dbReference type="EMBL" id="BAAARN010000001">
    <property type="protein sequence ID" value="GAA2735104.1"/>
    <property type="molecule type" value="Genomic_DNA"/>
</dbReference>
<keyword evidence="3" id="KW-0378">Hydrolase</keyword>
<name>A0ABN3ULG1_9MICO</name>
<dbReference type="InterPro" id="IPR012338">
    <property type="entry name" value="Beta-lactam/transpept-like"/>
</dbReference>
<gene>
    <name evidence="3" type="ORF">GCM10009867_16680</name>
</gene>
<evidence type="ECO:0000313" key="4">
    <source>
        <dbReference type="Proteomes" id="UP001501326"/>
    </source>
</evidence>
<evidence type="ECO:0000313" key="3">
    <source>
        <dbReference type="EMBL" id="GAA2735104.1"/>
    </source>
</evidence>
<feature type="domain" description="Beta-lactamase-related" evidence="1">
    <location>
        <begin position="12"/>
        <end position="329"/>
    </location>
</feature>
<reference evidence="3 4" key="1">
    <citation type="journal article" date="2019" name="Int. J. Syst. Evol. Microbiol.">
        <title>The Global Catalogue of Microorganisms (GCM) 10K type strain sequencing project: providing services to taxonomists for standard genome sequencing and annotation.</title>
        <authorList>
            <consortium name="The Broad Institute Genomics Platform"/>
            <consortium name="The Broad Institute Genome Sequencing Center for Infectious Disease"/>
            <person name="Wu L."/>
            <person name="Ma J."/>
        </authorList>
    </citation>
    <scope>NUCLEOTIDE SEQUENCE [LARGE SCALE GENOMIC DNA]</scope>
    <source>
        <strain evidence="3 4">JCM 16378</strain>
    </source>
</reference>
<dbReference type="Gene3D" id="3.40.710.10">
    <property type="entry name" value="DD-peptidase/beta-lactamase superfamily"/>
    <property type="match status" value="1"/>
</dbReference>
<protein>
    <submittedName>
        <fullName evidence="3">Serine hydrolase domain-containing protein</fullName>
    </submittedName>
</protein>
<dbReference type="InterPro" id="IPR050491">
    <property type="entry name" value="AmpC-like"/>
</dbReference>
<dbReference type="InterPro" id="IPR001466">
    <property type="entry name" value="Beta-lactam-related"/>
</dbReference>
<dbReference type="RefSeq" id="WP_344192055.1">
    <property type="nucleotide sequence ID" value="NZ_BAAARN010000001.1"/>
</dbReference>
<organism evidence="3 4">
    <name type="scientific">Pedococcus aerophilus</name>
    <dbReference type="NCBI Taxonomy" id="436356"/>
    <lineage>
        <taxon>Bacteria</taxon>
        <taxon>Bacillati</taxon>
        <taxon>Actinomycetota</taxon>
        <taxon>Actinomycetes</taxon>
        <taxon>Micrococcales</taxon>
        <taxon>Intrasporangiaceae</taxon>
        <taxon>Pedococcus</taxon>
    </lineage>
</organism>